<reference evidence="2" key="1">
    <citation type="submission" date="2013-08" db="EMBL/GenBank/DDBJ databases">
        <authorList>
            <person name="Mendez C."/>
            <person name="Richter M."/>
            <person name="Ferrer M."/>
            <person name="Sanchez J."/>
        </authorList>
    </citation>
    <scope>NUCLEOTIDE SEQUENCE</scope>
</reference>
<dbReference type="AlphaFoldDB" id="T1AHT3"/>
<dbReference type="Gene3D" id="1.20.1050.10">
    <property type="match status" value="1"/>
</dbReference>
<name>T1AHT3_9ZZZZ</name>
<dbReference type="SUPFAM" id="SSF47616">
    <property type="entry name" value="GST C-terminal domain-like"/>
    <property type="match status" value="1"/>
</dbReference>
<dbReference type="Gene3D" id="3.40.30.10">
    <property type="entry name" value="Glutaredoxin"/>
    <property type="match status" value="1"/>
</dbReference>
<dbReference type="InterPro" id="IPR036282">
    <property type="entry name" value="Glutathione-S-Trfase_C_sf"/>
</dbReference>
<feature type="non-terminal residue" evidence="2">
    <location>
        <position position="196"/>
    </location>
</feature>
<reference evidence="2" key="2">
    <citation type="journal article" date="2014" name="ISME J.">
        <title>Microbial stratification in low pH oxic and suboxic macroscopic growths along an acid mine drainage.</title>
        <authorList>
            <person name="Mendez-Garcia C."/>
            <person name="Mesa V."/>
            <person name="Sprenger R.R."/>
            <person name="Richter M."/>
            <person name="Diez M.S."/>
            <person name="Solano J."/>
            <person name="Bargiela R."/>
            <person name="Golyshina O.V."/>
            <person name="Manteca A."/>
            <person name="Ramos J.L."/>
            <person name="Gallego J.R."/>
            <person name="Llorente I."/>
            <person name="Martins Dos Santos V.A."/>
            <person name="Jensen O.N."/>
            <person name="Pelaez A.I."/>
            <person name="Sanchez J."/>
            <person name="Ferrer M."/>
        </authorList>
    </citation>
    <scope>NUCLEOTIDE SEQUENCE</scope>
</reference>
<dbReference type="PROSITE" id="PS50404">
    <property type="entry name" value="GST_NTER"/>
    <property type="match status" value="1"/>
</dbReference>
<sequence>MKLYLSPTSPFARKVKIALLEKRLPFEEIRVDPWATPPELAAANPLSQVPTLITDAGEPLGNSDTILAWLEHAFPRPVLLPTTQSQLTRALRSTALAQGMIEMTVHIVLEQRRPQAQQSEALIERRKASLQRGVAVLERDFAASRAHFHLDAIGIAVALAYLDFRLAEYPWREDATRLAEWQAWAASRASMQTSAP</sequence>
<dbReference type="CDD" id="cd03205">
    <property type="entry name" value="GST_C_6"/>
    <property type="match status" value="1"/>
</dbReference>
<evidence type="ECO:0000313" key="2">
    <source>
        <dbReference type="EMBL" id="EQD60051.1"/>
    </source>
</evidence>
<dbReference type="GO" id="GO:0005737">
    <property type="term" value="C:cytoplasm"/>
    <property type="evidence" value="ECO:0007669"/>
    <property type="project" value="TreeGrafter"/>
</dbReference>
<organism evidence="2">
    <name type="scientific">mine drainage metagenome</name>
    <dbReference type="NCBI Taxonomy" id="410659"/>
    <lineage>
        <taxon>unclassified sequences</taxon>
        <taxon>metagenomes</taxon>
        <taxon>ecological metagenomes</taxon>
    </lineage>
</organism>
<dbReference type="InterPro" id="IPR004045">
    <property type="entry name" value="Glutathione_S-Trfase_N"/>
</dbReference>
<dbReference type="PANTHER" id="PTHR43968">
    <property type="match status" value="1"/>
</dbReference>
<dbReference type="PANTHER" id="PTHR43968:SF6">
    <property type="entry name" value="GLUTATHIONE S-TRANSFERASE OMEGA"/>
    <property type="match status" value="1"/>
</dbReference>
<proteinExistence type="predicted"/>
<dbReference type="SUPFAM" id="SSF52833">
    <property type="entry name" value="Thioredoxin-like"/>
    <property type="match status" value="1"/>
</dbReference>
<comment type="caution">
    <text evidence="2">The sequence shown here is derived from an EMBL/GenBank/DDBJ whole genome shotgun (WGS) entry which is preliminary data.</text>
</comment>
<gene>
    <name evidence="2" type="ORF">B1A_10289</name>
</gene>
<accession>T1AHT3</accession>
<dbReference type="Pfam" id="PF13417">
    <property type="entry name" value="GST_N_3"/>
    <property type="match status" value="1"/>
</dbReference>
<dbReference type="InterPro" id="IPR036249">
    <property type="entry name" value="Thioredoxin-like_sf"/>
</dbReference>
<dbReference type="GO" id="GO:0016740">
    <property type="term" value="F:transferase activity"/>
    <property type="evidence" value="ECO:0007669"/>
    <property type="project" value="UniProtKB-KW"/>
</dbReference>
<feature type="domain" description="GST N-terminal" evidence="1">
    <location>
        <begin position="1"/>
        <end position="78"/>
    </location>
</feature>
<protein>
    <submittedName>
        <fullName evidence="2">Glutathione S-transferase domain protein</fullName>
    </submittedName>
</protein>
<keyword evidence="2" id="KW-0808">Transferase</keyword>
<evidence type="ECO:0000259" key="1">
    <source>
        <dbReference type="PROSITE" id="PS50404"/>
    </source>
</evidence>
<dbReference type="EMBL" id="AUZX01007323">
    <property type="protein sequence ID" value="EQD60051.1"/>
    <property type="molecule type" value="Genomic_DNA"/>
</dbReference>
<dbReference type="InterPro" id="IPR050983">
    <property type="entry name" value="GST_Omega/HSP26"/>
</dbReference>